<sequence length="341" mass="36781">MRKKYGLEFDIDRRHSMGGGLAAFGQFLMVGLPGPHFDQVAKELVRDLNVGGVILFARNLEGPEQIRELTRSLQREATAAAGQPLLIALDQEGGPVQRLKAPFTLIPSARELGLRSSAEKVEELARKTAQELVQVGINVNLAPVLDVVRSPECPLYERSYGPDPDQVAAFGEAAIRGYLAGGVLPVAKHFPGLGDTVQDSHVELPVARSPDLSRFADLLPFRRAIAAGVPLVMTAHTVVPEWDALPATLSPVAIRTWLRGNLGFAGVVMTDDLEMGAIAGRFPVSQAARQALAAGADLLLICQDVQAAWETASLLVEDRTLAEPAKEAARRLTDLRKRLML</sequence>
<comment type="caution">
    <text evidence="5">The sequence shown here is derived from an EMBL/GenBank/DDBJ whole genome shotgun (WGS) entry which is preliminary data.</text>
</comment>
<dbReference type="EMBL" id="DTHB01000027">
    <property type="protein sequence ID" value="HGB14300.1"/>
    <property type="molecule type" value="Genomic_DNA"/>
</dbReference>
<gene>
    <name evidence="5" type="primary">nagZ</name>
    <name evidence="5" type="ORF">ENV62_03550</name>
</gene>
<dbReference type="GO" id="GO:0009254">
    <property type="term" value="P:peptidoglycan turnover"/>
    <property type="evidence" value="ECO:0007669"/>
    <property type="project" value="TreeGrafter"/>
</dbReference>
<dbReference type="Gene3D" id="3.20.20.300">
    <property type="entry name" value="Glycoside hydrolase, family 3, N-terminal domain"/>
    <property type="match status" value="1"/>
</dbReference>
<accession>A0A7C3SIC6</accession>
<proteinExistence type="inferred from homology"/>
<dbReference type="EC" id="3.2.1.52" evidence="5"/>
<comment type="similarity">
    <text evidence="1">Belongs to the glycosyl hydrolase 3 family.</text>
</comment>
<dbReference type="PANTHER" id="PTHR30480">
    <property type="entry name" value="BETA-HEXOSAMINIDASE-RELATED"/>
    <property type="match status" value="1"/>
</dbReference>
<reference evidence="5" key="1">
    <citation type="journal article" date="2020" name="mSystems">
        <title>Genome- and Community-Level Interaction Insights into Carbon Utilization and Element Cycling Functions of Hydrothermarchaeota in Hydrothermal Sediment.</title>
        <authorList>
            <person name="Zhou Z."/>
            <person name="Liu Y."/>
            <person name="Xu W."/>
            <person name="Pan J."/>
            <person name="Luo Z.H."/>
            <person name="Li M."/>
        </authorList>
    </citation>
    <scope>NUCLEOTIDE SEQUENCE [LARGE SCALE GENOMIC DNA]</scope>
    <source>
        <strain evidence="5">SpSt-776</strain>
    </source>
</reference>
<dbReference type="InterPro" id="IPR050226">
    <property type="entry name" value="NagZ_Beta-hexosaminidase"/>
</dbReference>
<evidence type="ECO:0000313" key="5">
    <source>
        <dbReference type="EMBL" id="HGB14300.1"/>
    </source>
</evidence>
<name>A0A7C3SIC6_9BACT</name>
<evidence type="ECO:0000256" key="3">
    <source>
        <dbReference type="ARBA" id="ARBA00023295"/>
    </source>
</evidence>
<evidence type="ECO:0000256" key="2">
    <source>
        <dbReference type="ARBA" id="ARBA00022801"/>
    </source>
</evidence>
<dbReference type="GO" id="GO:0004563">
    <property type="term" value="F:beta-N-acetylhexosaminidase activity"/>
    <property type="evidence" value="ECO:0007669"/>
    <property type="project" value="UniProtKB-EC"/>
</dbReference>
<dbReference type="GO" id="GO:0005975">
    <property type="term" value="P:carbohydrate metabolic process"/>
    <property type="evidence" value="ECO:0007669"/>
    <property type="project" value="InterPro"/>
</dbReference>
<feature type="domain" description="Glycoside hydrolase family 3 N-terminal" evidence="4">
    <location>
        <begin position="25"/>
        <end position="332"/>
    </location>
</feature>
<dbReference type="AlphaFoldDB" id="A0A7C3SIC6"/>
<dbReference type="PANTHER" id="PTHR30480:SF16">
    <property type="entry name" value="GLYCOSIDE HYDROLASE FAMILY 3 DOMAIN PROTEIN"/>
    <property type="match status" value="1"/>
</dbReference>
<dbReference type="InterPro" id="IPR001764">
    <property type="entry name" value="Glyco_hydro_3_N"/>
</dbReference>
<dbReference type="InterPro" id="IPR017853">
    <property type="entry name" value="GH"/>
</dbReference>
<organism evidence="5">
    <name type="scientific">Desulfobacca acetoxidans</name>
    <dbReference type="NCBI Taxonomy" id="60893"/>
    <lineage>
        <taxon>Bacteria</taxon>
        <taxon>Pseudomonadati</taxon>
        <taxon>Thermodesulfobacteriota</taxon>
        <taxon>Desulfobaccia</taxon>
        <taxon>Desulfobaccales</taxon>
        <taxon>Desulfobaccaceae</taxon>
        <taxon>Desulfobacca</taxon>
    </lineage>
</organism>
<dbReference type="SUPFAM" id="SSF51445">
    <property type="entry name" value="(Trans)glycosidases"/>
    <property type="match status" value="1"/>
</dbReference>
<protein>
    <submittedName>
        <fullName evidence="5">Beta-N-acetylhexosaminidase</fullName>
        <ecNumber evidence="5">3.2.1.52</ecNumber>
    </submittedName>
</protein>
<dbReference type="Pfam" id="PF00933">
    <property type="entry name" value="Glyco_hydro_3"/>
    <property type="match status" value="1"/>
</dbReference>
<dbReference type="InterPro" id="IPR036962">
    <property type="entry name" value="Glyco_hydro_3_N_sf"/>
</dbReference>
<evidence type="ECO:0000259" key="4">
    <source>
        <dbReference type="Pfam" id="PF00933"/>
    </source>
</evidence>
<keyword evidence="3 5" id="KW-0326">Glycosidase</keyword>
<evidence type="ECO:0000256" key="1">
    <source>
        <dbReference type="ARBA" id="ARBA00005336"/>
    </source>
</evidence>
<dbReference type="NCBIfam" id="NF003740">
    <property type="entry name" value="PRK05337.1"/>
    <property type="match status" value="1"/>
</dbReference>
<keyword evidence="2 5" id="KW-0378">Hydrolase</keyword>